<evidence type="ECO:0000313" key="4">
    <source>
        <dbReference type="EMBL" id="QDS74335.1"/>
    </source>
</evidence>
<dbReference type="InterPro" id="IPR009071">
    <property type="entry name" value="HMG_box_dom"/>
</dbReference>
<name>A0A517LFB3_9PEZI</name>
<organism evidence="4 5">
    <name type="scientific">Venturia effusa</name>
    <dbReference type="NCBI Taxonomy" id="50376"/>
    <lineage>
        <taxon>Eukaryota</taxon>
        <taxon>Fungi</taxon>
        <taxon>Dikarya</taxon>
        <taxon>Ascomycota</taxon>
        <taxon>Pezizomycotina</taxon>
        <taxon>Dothideomycetes</taxon>
        <taxon>Pleosporomycetidae</taxon>
        <taxon>Venturiales</taxon>
        <taxon>Venturiaceae</taxon>
        <taxon>Venturia</taxon>
    </lineage>
</organism>
<feature type="region of interest" description="Disordered" evidence="2">
    <location>
        <begin position="59"/>
        <end position="128"/>
    </location>
</feature>
<evidence type="ECO:0000313" key="5">
    <source>
        <dbReference type="Proteomes" id="UP000316270"/>
    </source>
</evidence>
<dbReference type="OrthoDB" id="1919336at2759"/>
<proteinExistence type="predicted"/>
<evidence type="ECO:0000256" key="2">
    <source>
        <dbReference type="SAM" id="MobiDB-lite"/>
    </source>
</evidence>
<dbReference type="PANTHER" id="PTHR46912:SF1">
    <property type="entry name" value="HIGH MOBILITY GROUP B PROTEIN 13"/>
    <property type="match status" value="1"/>
</dbReference>
<dbReference type="InterPro" id="IPR044601">
    <property type="entry name" value="HMGB6/HMGB13"/>
</dbReference>
<feature type="DNA-binding region" description="HMG box" evidence="1">
    <location>
        <begin position="260"/>
        <end position="326"/>
    </location>
</feature>
<dbReference type="STRING" id="50376.A0A517LFB3"/>
<dbReference type="GO" id="GO:0005634">
    <property type="term" value="C:nucleus"/>
    <property type="evidence" value="ECO:0007669"/>
    <property type="project" value="UniProtKB-UniRule"/>
</dbReference>
<gene>
    <name evidence="4" type="ORF">FKW77_004505</name>
</gene>
<dbReference type="Proteomes" id="UP000316270">
    <property type="component" value="Chromosome 11"/>
</dbReference>
<dbReference type="Gene3D" id="1.10.30.10">
    <property type="entry name" value="High mobility group box domain"/>
    <property type="match status" value="2"/>
</dbReference>
<keyword evidence="5" id="KW-1185">Reference proteome</keyword>
<dbReference type="AlphaFoldDB" id="A0A517LFB3"/>
<dbReference type="InterPro" id="IPR036910">
    <property type="entry name" value="HMG_box_dom_sf"/>
</dbReference>
<feature type="compositionally biased region" description="Basic residues" evidence="2">
    <location>
        <begin position="59"/>
        <end position="119"/>
    </location>
</feature>
<accession>A0A517LFB3</accession>
<dbReference type="EMBL" id="CP042195">
    <property type="protein sequence ID" value="QDS74335.1"/>
    <property type="molecule type" value="Genomic_DNA"/>
</dbReference>
<evidence type="ECO:0000259" key="3">
    <source>
        <dbReference type="PROSITE" id="PS50118"/>
    </source>
</evidence>
<protein>
    <recommendedName>
        <fullName evidence="3">HMG box domain-containing protein</fullName>
    </recommendedName>
</protein>
<reference evidence="4 5" key="1">
    <citation type="submission" date="2019-07" db="EMBL/GenBank/DDBJ databases">
        <title>Finished genome of Venturia effusa.</title>
        <authorList>
            <person name="Young C.A."/>
            <person name="Cox M.P."/>
            <person name="Ganley A.R.D."/>
            <person name="David W.J."/>
        </authorList>
    </citation>
    <scope>NUCLEOTIDE SEQUENCE [LARGE SCALE GENOMIC DNA]</scope>
    <source>
        <strain evidence="5">albino</strain>
    </source>
</reference>
<dbReference type="SUPFAM" id="SSF47095">
    <property type="entry name" value="HMG-box"/>
    <property type="match status" value="2"/>
</dbReference>
<dbReference type="GO" id="GO:0003677">
    <property type="term" value="F:DNA binding"/>
    <property type="evidence" value="ECO:0007669"/>
    <property type="project" value="UniProtKB-UniRule"/>
</dbReference>
<feature type="domain" description="HMG box" evidence="3">
    <location>
        <begin position="260"/>
        <end position="326"/>
    </location>
</feature>
<dbReference type="PANTHER" id="PTHR46912">
    <property type="entry name" value="HIGH MOBILITY GROUP B PROTEIN 13"/>
    <property type="match status" value="1"/>
</dbReference>
<evidence type="ECO:0000256" key="1">
    <source>
        <dbReference type="PROSITE-ProRule" id="PRU00267"/>
    </source>
</evidence>
<dbReference type="Pfam" id="PF00505">
    <property type="entry name" value="HMG_box"/>
    <property type="match status" value="1"/>
</dbReference>
<keyword evidence="1" id="KW-0539">Nucleus</keyword>
<dbReference type="PROSITE" id="PS50118">
    <property type="entry name" value="HMG_BOX_2"/>
    <property type="match status" value="1"/>
</dbReference>
<keyword evidence="1" id="KW-0238">DNA-binding</keyword>
<dbReference type="SMART" id="SM00398">
    <property type="entry name" value="HMG"/>
    <property type="match status" value="2"/>
</dbReference>
<sequence length="338" mass="36779">MLRCNALTRVAAGAVQASSNKHVAHLTRTLNHLSLSSKLAPVSVCSNPLARTFATKVVKKKPATKARAKTPAKKKTAAKPAAKTKSKAKSKTKAPAAKKKAPARKAVKKKKVVAKPKKKVPSEAQKLKASNAKAKAEITNLKKTALIGTAPKFLPDSAWTVFVAEKATGSSSARDRMKDASAEYKALSAPELEHYNHIANQNKTANEKAYSAWVNSHTPEQIRVANAARNLLKRRLAAGAYSTRKGMKGLIKKIKDERQPKRPMSAYLAFSMDRRASGDFKNITLLESAKLITDEWKALSPAETKKYTDLQEANKARYAREYQTIYGHPAPKVSTAAA</sequence>